<dbReference type="RefSeq" id="WP_166881653.1">
    <property type="nucleotide sequence ID" value="NZ_WHJH01000057.1"/>
</dbReference>
<keyword evidence="3" id="KW-1185">Reference proteome</keyword>
<proteinExistence type="predicted"/>
<evidence type="ECO:0000256" key="1">
    <source>
        <dbReference type="SAM" id="MobiDB-lite"/>
    </source>
</evidence>
<gene>
    <name evidence="2" type="ORF">F2P45_28740</name>
</gene>
<evidence type="ECO:0000313" key="3">
    <source>
        <dbReference type="Proteomes" id="UP000609726"/>
    </source>
</evidence>
<reference evidence="2 3" key="1">
    <citation type="submission" date="2019-10" db="EMBL/GenBank/DDBJ databases">
        <title>Taxonomy of Antarctic Massilia spp.: description of Massilia rubra sp. nov., Massilia aquatica sp. nov., Massilia mucilaginosa sp. nov., Massilia frigida sp. nov. isolated from streams, lakes and regoliths.</title>
        <authorList>
            <person name="Holochova P."/>
            <person name="Sedlacek I."/>
            <person name="Kralova S."/>
            <person name="Maslanova I."/>
            <person name="Busse H.-J."/>
            <person name="Stankova E."/>
            <person name="Vrbovska V."/>
            <person name="Kovarovic V."/>
            <person name="Bartak M."/>
            <person name="Svec P."/>
            <person name="Pantucek R."/>
        </authorList>
    </citation>
    <scope>NUCLEOTIDE SEQUENCE [LARGE SCALE GENOMIC DNA]</scope>
    <source>
        <strain evidence="2 3">CCM 8733</strain>
    </source>
</reference>
<dbReference type="EMBL" id="WHJH01000057">
    <property type="protein sequence ID" value="NHZ92963.1"/>
    <property type="molecule type" value="Genomic_DNA"/>
</dbReference>
<comment type="caution">
    <text evidence="2">The sequence shown here is derived from an EMBL/GenBank/DDBJ whole genome shotgun (WGS) entry which is preliminary data.</text>
</comment>
<feature type="region of interest" description="Disordered" evidence="1">
    <location>
        <begin position="107"/>
        <end position="143"/>
    </location>
</feature>
<organism evidence="2 3">
    <name type="scientific">Massilia mucilaginosa</name>
    <dbReference type="NCBI Taxonomy" id="2609282"/>
    <lineage>
        <taxon>Bacteria</taxon>
        <taxon>Pseudomonadati</taxon>
        <taxon>Pseudomonadota</taxon>
        <taxon>Betaproteobacteria</taxon>
        <taxon>Burkholderiales</taxon>
        <taxon>Oxalobacteraceae</taxon>
        <taxon>Telluria group</taxon>
        <taxon>Massilia</taxon>
    </lineage>
</organism>
<accession>A0ABX0P0Z9</accession>
<feature type="compositionally biased region" description="Basic residues" evidence="1">
    <location>
        <begin position="132"/>
        <end position="143"/>
    </location>
</feature>
<sequence length="143" mass="16039">MSTENLVLRTVYVDADVDDQLRDEALHKQLSKADLFRKYLVTGIKAAKSHPDLRTLNPKNTQALVLRTIHMDPKLDDKLRVEAFDSRTSKNDLMRRYVQLGMSLEEARATGASRSSLPAAIKTEPAPGKKTGSSKRRQPGQHD</sequence>
<evidence type="ECO:0000313" key="2">
    <source>
        <dbReference type="EMBL" id="NHZ92963.1"/>
    </source>
</evidence>
<name>A0ABX0P0Z9_9BURK</name>
<dbReference type="Proteomes" id="UP000609726">
    <property type="component" value="Unassembled WGS sequence"/>
</dbReference>
<protein>
    <submittedName>
        <fullName evidence="2">Uncharacterized protein</fullName>
    </submittedName>
</protein>